<keyword evidence="6" id="KW-0614">Plasmid</keyword>
<evidence type="ECO:0000256" key="1">
    <source>
        <dbReference type="ARBA" id="ARBA00004141"/>
    </source>
</evidence>
<gene>
    <name evidence="6" type="ORF">FZ934_24690</name>
</gene>
<dbReference type="AlphaFoldDB" id="A0A5Q0CDL3"/>
<keyword evidence="3 5" id="KW-1133">Transmembrane helix</keyword>
<evidence type="ECO:0000256" key="3">
    <source>
        <dbReference type="ARBA" id="ARBA00022989"/>
    </source>
</evidence>
<keyword evidence="7" id="KW-1185">Reference proteome</keyword>
<organism evidence="6 7">
    <name type="scientific">Rhizobium grahamii</name>
    <dbReference type="NCBI Taxonomy" id="1120045"/>
    <lineage>
        <taxon>Bacteria</taxon>
        <taxon>Pseudomonadati</taxon>
        <taxon>Pseudomonadota</taxon>
        <taxon>Alphaproteobacteria</taxon>
        <taxon>Hyphomicrobiales</taxon>
        <taxon>Rhizobiaceae</taxon>
        <taxon>Rhizobium/Agrobacterium group</taxon>
        <taxon>Rhizobium</taxon>
    </lineage>
</organism>
<geneLocation type="plasmid" evidence="6 7">
    <name>unnamed</name>
</geneLocation>
<dbReference type="InterPro" id="IPR032808">
    <property type="entry name" value="DoxX"/>
</dbReference>
<feature type="transmembrane region" description="Helical" evidence="5">
    <location>
        <begin position="116"/>
        <end position="134"/>
    </location>
</feature>
<reference evidence="6 7" key="1">
    <citation type="submission" date="2019-08" db="EMBL/GenBank/DDBJ databases">
        <title>Prosopis cineraria nodule microbiome.</title>
        <authorList>
            <person name="Ali R."/>
            <person name="Chaluvadi S.R."/>
            <person name="Wang X."/>
        </authorList>
    </citation>
    <scope>NUCLEOTIDE SEQUENCE [LARGE SCALE GENOMIC DNA]</scope>
    <source>
        <strain evidence="6 7">BG7</strain>
        <plasmid evidence="6 7">unnamed</plasmid>
    </source>
</reference>
<dbReference type="EMBL" id="CP043499">
    <property type="protein sequence ID" value="QFY63453.1"/>
    <property type="molecule type" value="Genomic_DNA"/>
</dbReference>
<protein>
    <submittedName>
        <fullName evidence="6">DoxX family protein</fullName>
    </submittedName>
</protein>
<evidence type="ECO:0000256" key="4">
    <source>
        <dbReference type="ARBA" id="ARBA00023136"/>
    </source>
</evidence>
<proteinExistence type="predicted"/>
<feature type="transmembrane region" description="Helical" evidence="5">
    <location>
        <begin position="19"/>
        <end position="38"/>
    </location>
</feature>
<comment type="subcellular location">
    <subcellularLocation>
        <location evidence="1">Membrane</location>
        <topology evidence="1">Multi-pass membrane protein</topology>
    </subcellularLocation>
</comment>
<evidence type="ECO:0000313" key="7">
    <source>
        <dbReference type="Proteomes" id="UP000326881"/>
    </source>
</evidence>
<keyword evidence="4 5" id="KW-0472">Membrane</keyword>
<dbReference type="Pfam" id="PF07681">
    <property type="entry name" value="DoxX"/>
    <property type="match status" value="1"/>
</dbReference>
<dbReference type="OrthoDB" id="7064507at2"/>
<evidence type="ECO:0000256" key="2">
    <source>
        <dbReference type="ARBA" id="ARBA00022692"/>
    </source>
</evidence>
<dbReference type="KEGG" id="rgr:FZ934_24690"/>
<accession>A0A5Q0CDL3</accession>
<name>A0A5Q0CDL3_9HYPH</name>
<evidence type="ECO:0000256" key="5">
    <source>
        <dbReference type="SAM" id="Phobius"/>
    </source>
</evidence>
<dbReference type="GO" id="GO:0016020">
    <property type="term" value="C:membrane"/>
    <property type="evidence" value="ECO:0007669"/>
    <property type="project" value="UniProtKB-SubCell"/>
</dbReference>
<keyword evidence="2 5" id="KW-0812">Transmembrane</keyword>
<feature type="transmembrane region" description="Helical" evidence="5">
    <location>
        <begin position="84"/>
        <end position="104"/>
    </location>
</feature>
<dbReference type="RefSeq" id="WP_153273416.1">
    <property type="nucleotide sequence ID" value="NZ_CP043499.1"/>
</dbReference>
<evidence type="ECO:0000313" key="6">
    <source>
        <dbReference type="EMBL" id="QFY63453.1"/>
    </source>
</evidence>
<dbReference type="Proteomes" id="UP000326881">
    <property type="component" value="Plasmid unnamed"/>
</dbReference>
<feature type="transmembrane region" description="Helical" evidence="5">
    <location>
        <begin position="58"/>
        <end position="77"/>
    </location>
</feature>
<sequence length="144" mass="15568">MQGVSYGASERSSSRRLKLIPFLGLLLLCSAYIQGPIVKITDFPAAIAEMNHFGLSPAPLMAVGVILFELVASALVISGFLRWAAAGALALFTLLATFIALRFWELPVGMERAMAMNGFFEHLGLVGAFLLVAWQDLLKKPARS</sequence>